<comment type="caution">
    <text evidence="2">The sequence shown here is derived from an EMBL/GenBank/DDBJ whole genome shotgun (WGS) entry which is preliminary data.</text>
</comment>
<dbReference type="RefSeq" id="WP_272097912.1">
    <property type="nucleotide sequence ID" value="NZ_JAQNDK010000002.1"/>
</dbReference>
<organism evidence="2 3">
    <name type="scientific">Sorangium atrum</name>
    <dbReference type="NCBI Taxonomy" id="2995308"/>
    <lineage>
        <taxon>Bacteria</taxon>
        <taxon>Pseudomonadati</taxon>
        <taxon>Myxococcota</taxon>
        <taxon>Polyangia</taxon>
        <taxon>Polyangiales</taxon>
        <taxon>Polyangiaceae</taxon>
        <taxon>Sorangium</taxon>
    </lineage>
</organism>
<name>A0ABT5C4Y6_9BACT</name>
<evidence type="ECO:0000256" key="1">
    <source>
        <dbReference type="SAM" id="MobiDB-lite"/>
    </source>
</evidence>
<dbReference type="Proteomes" id="UP001217485">
    <property type="component" value="Unassembled WGS sequence"/>
</dbReference>
<keyword evidence="3" id="KW-1185">Reference proteome</keyword>
<evidence type="ECO:0000313" key="2">
    <source>
        <dbReference type="EMBL" id="MDC0680890.1"/>
    </source>
</evidence>
<gene>
    <name evidence="2" type="ORF">POL72_24335</name>
</gene>
<feature type="compositionally biased region" description="Low complexity" evidence="1">
    <location>
        <begin position="50"/>
        <end position="71"/>
    </location>
</feature>
<dbReference type="InterPro" id="IPR032710">
    <property type="entry name" value="NTF2-like_dom_sf"/>
</dbReference>
<proteinExistence type="predicted"/>
<dbReference type="SUPFAM" id="SSF54427">
    <property type="entry name" value="NTF2-like"/>
    <property type="match status" value="2"/>
</dbReference>
<protein>
    <recommendedName>
        <fullName evidence="4">SnoaL-like domain-containing protein</fullName>
    </recommendedName>
</protein>
<reference evidence="2 3" key="1">
    <citation type="submission" date="2023-01" db="EMBL/GenBank/DDBJ databases">
        <title>Minimal conservation of predation-associated metabolite biosynthetic gene clusters underscores biosynthetic potential of Myxococcota including descriptions for ten novel species: Archangium lansinium sp. nov., Myxococcus landrumus sp. nov., Nannocystis bai.</title>
        <authorList>
            <person name="Ahearne A."/>
            <person name="Stevens C."/>
            <person name="Dowd S."/>
        </authorList>
    </citation>
    <scope>NUCLEOTIDE SEQUENCE [LARGE SCALE GENOMIC DNA]</scope>
    <source>
        <strain evidence="2 3">WIWO2</strain>
    </source>
</reference>
<feature type="compositionally biased region" description="Low complexity" evidence="1">
    <location>
        <begin position="28"/>
        <end position="42"/>
    </location>
</feature>
<dbReference type="Gene3D" id="3.10.450.50">
    <property type="match status" value="2"/>
</dbReference>
<dbReference type="EMBL" id="JAQNDK010000002">
    <property type="protein sequence ID" value="MDC0680890.1"/>
    <property type="molecule type" value="Genomic_DNA"/>
</dbReference>
<accession>A0ABT5C4Y6</accession>
<feature type="region of interest" description="Disordered" evidence="1">
    <location>
        <begin position="23"/>
        <end position="128"/>
    </location>
</feature>
<sequence>MNIAPWIGLAAVCFFVACSDESGDTPDDQGGTTGSNTTAASVGSGGTGGDVSPAGSTSSGSTSSAGSPASTGSGGEPEGSGGGAQGGAGGGGDGGGAGTGGSGVGGSGSGAGGSGAGGSGSRCDPEESRANKALVAQAIDALFVQKDVSAIDRYWADPYLQHNPIATSGVATLKSLMRGIVTSGSFSYQRLRTFGECDLVVVQGRYSQTGVIFDMFRVKDDRIMEHWDSDSNQASATDGPKDVEDEALTGQNRAHVLSFIDAVLIGGAHARASEFLGASYVEHRDTDASGPAALVEYVKDEGISYVKVHHVIADGNFVFTLSEGKRNNTAYGFYDLFRVEGGDIVEHWDSRRSVPSSTMSGLPIF</sequence>
<evidence type="ECO:0008006" key="4">
    <source>
        <dbReference type="Google" id="ProtNLM"/>
    </source>
</evidence>
<evidence type="ECO:0000313" key="3">
    <source>
        <dbReference type="Proteomes" id="UP001217485"/>
    </source>
</evidence>
<feature type="compositionally biased region" description="Gly residues" evidence="1">
    <location>
        <begin position="72"/>
        <end position="120"/>
    </location>
</feature>